<dbReference type="GO" id="GO:0044611">
    <property type="term" value="C:nuclear pore inner ring"/>
    <property type="evidence" value="ECO:0007669"/>
    <property type="project" value="TreeGrafter"/>
</dbReference>
<reference evidence="6" key="2">
    <citation type="submission" date="2014-03" db="EMBL/GenBank/DDBJ databases">
        <authorList>
            <person name="Genoscope - CEA"/>
        </authorList>
    </citation>
    <scope>NUCLEOTIDE SEQUENCE</scope>
</reference>
<accession>A0A060X8T1</accession>
<dbReference type="PANTHER" id="PTHR10350">
    <property type="entry name" value="NUCLEAR PORE COMPLEX PROTEIN NUP155"/>
    <property type="match status" value="1"/>
</dbReference>
<name>A0A060X8T1_ONCMY</name>
<keyword evidence="4" id="KW-0539">Nucleus</keyword>
<feature type="domain" description="Nucleoporin Nup133/Nup155-like C-terminal" evidence="5">
    <location>
        <begin position="4"/>
        <end position="106"/>
    </location>
</feature>
<dbReference type="PaxDb" id="8022-A0A060X8T1"/>
<dbReference type="Gene3D" id="1.20.120.1050">
    <property type="match status" value="1"/>
</dbReference>
<keyword evidence="3" id="KW-0811">Translocation</keyword>
<evidence type="ECO:0000256" key="1">
    <source>
        <dbReference type="ARBA" id="ARBA00004567"/>
    </source>
</evidence>
<dbReference type="GO" id="GO:0036228">
    <property type="term" value="P:protein localization to nuclear inner membrane"/>
    <property type="evidence" value="ECO:0007669"/>
    <property type="project" value="TreeGrafter"/>
</dbReference>
<keyword evidence="3" id="KW-0653">Protein transport</keyword>
<dbReference type="Pfam" id="PF03177">
    <property type="entry name" value="Nucleoporin_C"/>
    <property type="match status" value="1"/>
</dbReference>
<sequence length="121" mass="13534">MLSTEISLKQRLEYISKAILSAKSSSCISAQGAEGEFLHQLEEKMEVVRIQVQIQDTLSRQYTQHPSVQGAVSQLDSELMDITKLYREFADHFRLSECKLAIMHQSPGALSVAGGHGERAW</sequence>
<evidence type="ECO:0000313" key="7">
    <source>
        <dbReference type="Proteomes" id="UP000193380"/>
    </source>
</evidence>
<dbReference type="Proteomes" id="UP000193380">
    <property type="component" value="Unassembled WGS sequence"/>
</dbReference>
<keyword evidence="3" id="KW-0509">mRNA transport</keyword>
<dbReference type="PANTHER" id="PTHR10350:SF6">
    <property type="entry name" value="NUCLEAR PORE COMPLEX PROTEIN NUP155"/>
    <property type="match status" value="1"/>
</dbReference>
<dbReference type="InterPro" id="IPR007187">
    <property type="entry name" value="Nucleoporin_Nup133/Nup155_C"/>
</dbReference>
<proteinExistence type="predicted"/>
<dbReference type="GO" id="GO:0006405">
    <property type="term" value="P:RNA export from nucleus"/>
    <property type="evidence" value="ECO:0007669"/>
    <property type="project" value="TreeGrafter"/>
</dbReference>
<reference evidence="6" key="1">
    <citation type="journal article" date="2014" name="Nat. Commun.">
        <title>The rainbow trout genome provides novel insights into evolution after whole-genome duplication in vertebrates.</title>
        <authorList>
            <person name="Berthelot C."/>
            <person name="Brunet F."/>
            <person name="Chalopin D."/>
            <person name="Juanchich A."/>
            <person name="Bernard M."/>
            <person name="Noel B."/>
            <person name="Bento P."/>
            <person name="Da Silva C."/>
            <person name="Labadie K."/>
            <person name="Alberti A."/>
            <person name="Aury J.M."/>
            <person name="Louis A."/>
            <person name="Dehais P."/>
            <person name="Bardou P."/>
            <person name="Montfort J."/>
            <person name="Klopp C."/>
            <person name="Cabau C."/>
            <person name="Gaspin C."/>
            <person name="Thorgaard G.H."/>
            <person name="Boussaha M."/>
            <person name="Quillet E."/>
            <person name="Guyomard R."/>
            <person name="Galiana D."/>
            <person name="Bobe J."/>
            <person name="Volff J.N."/>
            <person name="Genet C."/>
            <person name="Wincker P."/>
            <person name="Jaillon O."/>
            <person name="Roest Crollius H."/>
            <person name="Guiguen Y."/>
        </authorList>
    </citation>
    <scope>NUCLEOTIDE SEQUENCE [LARGE SCALE GENOMIC DNA]</scope>
</reference>
<evidence type="ECO:0000256" key="4">
    <source>
        <dbReference type="ARBA" id="ARBA00023242"/>
    </source>
</evidence>
<evidence type="ECO:0000256" key="3">
    <source>
        <dbReference type="ARBA" id="ARBA00023132"/>
    </source>
</evidence>
<dbReference type="AlphaFoldDB" id="A0A060X8T1"/>
<dbReference type="STRING" id="8022.A0A060X8T1"/>
<protein>
    <recommendedName>
        <fullName evidence="5">Nucleoporin Nup133/Nup155-like C-terminal domain-containing protein</fullName>
    </recommendedName>
</protein>
<dbReference type="EMBL" id="FR905087">
    <property type="protein sequence ID" value="CDQ75876.1"/>
    <property type="molecule type" value="Genomic_DNA"/>
</dbReference>
<dbReference type="InterPro" id="IPR004870">
    <property type="entry name" value="Nucleoporin_Nup155"/>
</dbReference>
<dbReference type="GO" id="GO:0017056">
    <property type="term" value="F:structural constituent of nuclear pore"/>
    <property type="evidence" value="ECO:0007669"/>
    <property type="project" value="InterPro"/>
</dbReference>
<keyword evidence="2" id="KW-0813">Transport</keyword>
<evidence type="ECO:0000259" key="5">
    <source>
        <dbReference type="Pfam" id="PF03177"/>
    </source>
</evidence>
<dbReference type="GO" id="GO:0000972">
    <property type="term" value="P:transcription-dependent tethering of RNA polymerase II gene DNA at nuclear periphery"/>
    <property type="evidence" value="ECO:0007669"/>
    <property type="project" value="TreeGrafter"/>
</dbReference>
<evidence type="ECO:0000313" key="6">
    <source>
        <dbReference type="EMBL" id="CDQ75876.1"/>
    </source>
</evidence>
<dbReference type="GO" id="GO:0006606">
    <property type="term" value="P:protein import into nucleus"/>
    <property type="evidence" value="ECO:0007669"/>
    <property type="project" value="TreeGrafter"/>
</dbReference>
<comment type="subcellular location">
    <subcellularLocation>
        <location evidence="1">Nucleus</location>
        <location evidence="1">Nuclear pore complex</location>
    </subcellularLocation>
</comment>
<keyword evidence="3" id="KW-0906">Nuclear pore complex</keyword>
<evidence type="ECO:0000256" key="2">
    <source>
        <dbReference type="ARBA" id="ARBA00022448"/>
    </source>
</evidence>
<organism evidence="6 7">
    <name type="scientific">Oncorhynchus mykiss</name>
    <name type="common">Rainbow trout</name>
    <name type="synonym">Salmo gairdneri</name>
    <dbReference type="NCBI Taxonomy" id="8022"/>
    <lineage>
        <taxon>Eukaryota</taxon>
        <taxon>Metazoa</taxon>
        <taxon>Chordata</taxon>
        <taxon>Craniata</taxon>
        <taxon>Vertebrata</taxon>
        <taxon>Euteleostomi</taxon>
        <taxon>Actinopterygii</taxon>
        <taxon>Neopterygii</taxon>
        <taxon>Teleostei</taxon>
        <taxon>Protacanthopterygii</taxon>
        <taxon>Salmoniformes</taxon>
        <taxon>Salmonidae</taxon>
        <taxon>Salmoninae</taxon>
        <taxon>Oncorhynchus</taxon>
    </lineage>
</organism>
<gene>
    <name evidence="6" type="ORF">GSONMT00003125001</name>
</gene>